<gene>
    <name evidence="2" type="ORF">DXZ20_11405</name>
</gene>
<evidence type="ECO:0000313" key="3">
    <source>
        <dbReference type="Proteomes" id="UP000481033"/>
    </source>
</evidence>
<evidence type="ECO:0000313" key="2">
    <source>
        <dbReference type="EMBL" id="NEZ56265.1"/>
    </source>
</evidence>
<sequence length="1274" mass="131185">MSLPGNQPPKRSFKEKLIAVAPKAREIPQLVICSTLASLLLTSAGVVMSAMAAKAQIVPDATLGNEGSTVISGAIIQDDIADLIDGGAKRDSNLFHSFSEFNVNAGQRVYFANPDDVESILSRVTGNDGSDIFGTLGVDGPADLFFVNPNGIIFGEQAVLDVEGSFYVTTEEAISLGNGVYSATAPDTSQLLTVSPSVLVGQYLTRNSGDITSRGQLAAQENLAMVANTLDLQGQMAAGDDLTLLAENVKIRDTATDPFVGFAGDELRVQGREQVDILALSHRDSGLYSYGNMVLQSANPVGGDAHYWSGGDFRVEALDGALGSLESPVDPIIRTLGDVEIDGYRGSSLHILAGGSVKIGTAIITEPDAGALGVDFLRETITLLDDTVVQVDGGAQPTLDIRAGVKPEALGEPPLSLLTGFDNNTFDLLPVPISETNIPSGANIEIGDVALWAANGLVLLTNHYQPNETLTGNILITGDGLFDLGIFADRIRGALNSQVENAYFDSRNNVTVTNALIATSGIGDVGDIVINAEGLVRFEGAVVATNLSNEQGQGGDIRIRAESVEVLDGTDVSASISGPGNVGGVMITAQDRVVFNDSNISSRSVSAGTGDSGNIVLKARTVEVLNDTRLRTSTFRAGNAGDVVIMAQDRVVFNDSNISSRSFSTTNGDGGAIEITARSLDVLNGSRLETDANGSGNAGSIVIDVRDGVRFEDSSGSSRVFGSSQGRGGNITITARTLEILNRAFLTASTSGTQDAGNIVITTETLDVLNAGLTTATSGAGDAGDIVIMAQDGVVLNDSEASSRVQRDGDGNGGDIVITAGALDVINGARLDADTEDAGDAGDIMINVRGRVRFEGTSADGVFGSGATSGVLNPFTDGNGGDIVITTGTLEVLNGASLATGTFGLGNAGKVVITTRDRILIQGNAGINTRSDKLSSTGEGNDIRIVAPLLILKEAALLADTNNSQPGGDIILTLGRLEILDGGQIISSSQGSGVAGNLRIDATQGVLVAGRNPNFSNLVAADPELAEVLSAQSILSVRSTANGTAGNIIIGTAGTTPEIFLNDSGQIIAESASTDGGNIFITLNDLLLLRNQGLISTTAGTAQASGNGGNITINSPFIVAIPNENSDIAADAFEGTGGNVNITARGVFGIQPRPQRTPLSDITASSELGINGTVNLATLNTDTLENSLTELDDTLIDPTTITASSCIAAGATDDQSSLIITGRDNLPAGPDDVSLTNYSTETVQLVTSTPSISLQEPNALYQLTDGRLVLGRQC</sequence>
<dbReference type="InterPro" id="IPR012334">
    <property type="entry name" value="Pectin_lyas_fold"/>
</dbReference>
<dbReference type="NCBIfam" id="TIGR01901">
    <property type="entry name" value="adhes_NPXG"/>
    <property type="match status" value="1"/>
</dbReference>
<proteinExistence type="predicted"/>
<dbReference type="InterPro" id="IPR011050">
    <property type="entry name" value="Pectin_lyase_fold/virulence"/>
</dbReference>
<name>A0A6M0RJ55_9CYAN</name>
<dbReference type="EMBL" id="QXHD01000004">
    <property type="protein sequence ID" value="NEZ56265.1"/>
    <property type="molecule type" value="Genomic_DNA"/>
</dbReference>
<reference evidence="2 3" key="1">
    <citation type="journal article" date="2020" name="Microb. Ecol.">
        <title>Ecogenomics of the Marine Benthic Filamentous Cyanobacterium Adonisia.</title>
        <authorList>
            <person name="Walter J.M."/>
            <person name="Coutinho F.H."/>
            <person name="Leomil L."/>
            <person name="Hargreaves P.I."/>
            <person name="Campeao M.E."/>
            <person name="Vieira V.V."/>
            <person name="Silva B.S."/>
            <person name="Fistarol G.O."/>
            <person name="Salomon P.S."/>
            <person name="Sawabe T."/>
            <person name="Mino S."/>
            <person name="Hosokawa M."/>
            <person name="Miyashita H."/>
            <person name="Maruyama F."/>
            <person name="van Verk M.C."/>
            <person name="Dutilh B.E."/>
            <person name="Thompson C.C."/>
            <person name="Thompson F.L."/>
        </authorList>
    </citation>
    <scope>NUCLEOTIDE SEQUENCE [LARGE SCALE GENOMIC DNA]</scope>
    <source>
        <strain evidence="2 3">CCMR0081</strain>
    </source>
</reference>
<organism evidence="2 3">
    <name type="scientific">Adonisia turfae CCMR0081</name>
    <dbReference type="NCBI Taxonomy" id="2292702"/>
    <lineage>
        <taxon>Bacteria</taxon>
        <taxon>Bacillati</taxon>
        <taxon>Cyanobacteriota</taxon>
        <taxon>Adonisia</taxon>
        <taxon>Adonisia turfae</taxon>
    </lineage>
</organism>
<dbReference type="Proteomes" id="UP000481033">
    <property type="component" value="Unassembled WGS sequence"/>
</dbReference>
<keyword evidence="3" id="KW-1185">Reference proteome</keyword>
<dbReference type="SUPFAM" id="SSF51126">
    <property type="entry name" value="Pectin lyase-like"/>
    <property type="match status" value="5"/>
</dbReference>
<dbReference type="AlphaFoldDB" id="A0A6M0RJ55"/>
<protein>
    <submittedName>
        <fullName evidence="2">Filamentous hemagglutinin N-terminal domain-containing protein</fullName>
    </submittedName>
</protein>
<comment type="caution">
    <text evidence="2">The sequence shown here is derived from an EMBL/GenBank/DDBJ whole genome shotgun (WGS) entry which is preliminary data.</text>
</comment>
<dbReference type="InterPro" id="IPR008638">
    <property type="entry name" value="FhaB/CdiA-like_TPS"/>
</dbReference>
<dbReference type="Gene3D" id="2.160.20.10">
    <property type="entry name" value="Single-stranded right-handed beta-helix, Pectin lyase-like"/>
    <property type="match status" value="3"/>
</dbReference>
<dbReference type="RefSeq" id="WP_163698259.1">
    <property type="nucleotide sequence ID" value="NZ_QXHD01000004.1"/>
</dbReference>
<dbReference type="Pfam" id="PF05860">
    <property type="entry name" value="TPS"/>
    <property type="match status" value="1"/>
</dbReference>
<evidence type="ECO:0000259" key="1">
    <source>
        <dbReference type="SMART" id="SM00912"/>
    </source>
</evidence>
<dbReference type="SMART" id="SM00912">
    <property type="entry name" value="Haemagg_act"/>
    <property type="match status" value="1"/>
</dbReference>
<feature type="domain" description="Filamentous haemagglutinin FhaB/tRNA nuclease CdiA-like TPS" evidence="1">
    <location>
        <begin position="67"/>
        <end position="177"/>
    </location>
</feature>
<accession>A0A6M0RJ55</accession>